<dbReference type="HOGENOM" id="CLU_028871_1_1_9"/>
<dbReference type="PATRIC" id="fig|1246626.3.peg.678"/>
<name>A0A060LT21_9BACI</name>
<sequence>MKRFIPYTVAGCFLGFLVGCGNEGGSSLAKPTVNADTGEIGEPEVEDVTLRLNWRFKGEFAPFYVAQEKGFFEDYGLNVDVLEGNGSTSVMQTVAQGQDDLGITSTVEPAQGVEEGMPITMIATYMNSSPIMIASHPDTPVATPADLEGKSIAMAIASTFTNIFPRFLDEENVDATQVEAVQVEASARNGLFLGKEVDAVAIFSTNELPVFEQELGYELTPLYLSEYQFDLAGLTVIGNNQFLNDNPNTAARFLAAMDEAFRYTLDHVDEAVAISAERFSDAVDEEVVRKQLLLLEEIAQFDSVPYGWIEEENIAETLTILEGSGLISDKQDAEAYFTNEFFQLDQ</sequence>
<dbReference type="eggNOG" id="COG0715">
    <property type="taxonomic scope" value="Bacteria"/>
</dbReference>
<dbReference type="PANTHER" id="PTHR31528:SF3">
    <property type="entry name" value="THIAMINE BIOSYNTHESIS PROTEIN HI_0357-RELATED"/>
    <property type="match status" value="1"/>
</dbReference>
<organism evidence="2 3">
    <name type="scientific">Shouchella lehensis G1</name>
    <dbReference type="NCBI Taxonomy" id="1246626"/>
    <lineage>
        <taxon>Bacteria</taxon>
        <taxon>Bacillati</taxon>
        <taxon>Bacillota</taxon>
        <taxon>Bacilli</taxon>
        <taxon>Bacillales</taxon>
        <taxon>Bacillaceae</taxon>
        <taxon>Shouchella</taxon>
    </lineage>
</organism>
<evidence type="ECO:0000313" key="3">
    <source>
        <dbReference type="Proteomes" id="UP000027142"/>
    </source>
</evidence>
<dbReference type="PANTHER" id="PTHR31528">
    <property type="entry name" value="4-AMINO-5-HYDROXYMETHYL-2-METHYLPYRIMIDINE PHOSPHATE SYNTHASE THI11-RELATED"/>
    <property type="match status" value="1"/>
</dbReference>
<dbReference type="STRING" id="1246626.BleG1_0679"/>
<accession>A0A060LT21</accession>
<dbReference type="OrthoDB" id="9815602at2"/>
<dbReference type="RefSeq" id="WP_038477165.1">
    <property type="nucleotide sequence ID" value="NZ_CP003923.1"/>
</dbReference>
<keyword evidence="3" id="KW-1185">Reference proteome</keyword>
<feature type="domain" description="SsuA/THI5-like" evidence="1">
    <location>
        <begin position="59"/>
        <end position="271"/>
    </location>
</feature>
<dbReference type="EMBL" id="CP003923">
    <property type="protein sequence ID" value="AIC93287.1"/>
    <property type="molecule type" value="Genomic_DNA"/>
</dbReference>
<dbReference type="AlphaFoldDB" id="A0A060LT21"/>
<evidence type="ECO:0000259" key="1">
    <source>
        <dbReference type="Pfam" id="PF09084"/>
    </source>
</evidence>
<dbReference type="Gene3D" id="3.40.190.10">
    <property type="entry name" value="Periplasmic binding protein-like II"/>
    <property type="match status" value="2"/>
</dbReference>
<evidence type="ECO:0000313" key="2">
    <source>
        <dbReference type="EMBL" id="AIC93287.1"/>
    </source>
</evidence>
<dbReference type="SUPFAM" id="SSF53850">
    <property type="entry name" value="Periplasmic binding protein-like II"/>
    <property type="match status" value="1"/>
</dbReference>
<gene>
    <name evidence="2" type="ORF">BleG1_0679</name>
</gene>
<dbReference type="KEGG" id="ble:BleG1_0679"/>
<dbReference type="Proteomes" id="UP000027142">
    <property type="component" value="Chromosome"/>
</dbReference>
<dbReference type="InterPro" id="IPR015168">
    <property type="entry name" value="SsuA/THI5"/>
</dbReference>
<proteinExistence type="predicted"/>
<protein>
    <submittedName>
        <fullName evidence="2">Thiamine biosynthesis protein</fullName>
    </submittedName>
</protein>
<dbReference type="GO" id="GO:0009228">
    <property type="term" value="P:thiamine biosynthetic process"/>
    <property type="evidence" value="ECO:0007669"/>
    <property type="project" value="InterPro"/>
</dbReference>
<reference evidence="2 3" key="1">
    <citation type="journal article" date="2014" name="Gene">
        <title>A comparative genomic analysis of the alkalitolerant soil bacterium Bacillus lehensis G1.</title>
        <authorList>
            <person name="Noor Y.M."/>
            <person name="Samsulrizal N.H."/>
            <person name="Jema'on N.A."/>
            <person name="Low K.O."/>
            <person name="Ramli A.N."/>
            <person name="Alias N.I."/>
            <person name="Damis S.I."/>
            <person name="Fuzi S.F."/>
            <person name="Isa M.N."/>
            <person name="Murad A.M."/>
            <person name="Raih M.F."/>
            <person name="Bakar F.D."/>
            <person name="Najimudin N."/>
            <person name="Mahadi N.M."/>
            <person name="Illias R.M."/>
        </authorList>
    </citation>
    <scope>NUCLEOTIDE SEQUENCE [LARGE SCALE GENOMIC DNA]</scope>
    <source>
        <strain evidence="2 3">G1</strain>
    </source>
</reference>
<dbReference type="Pfam" id="PF09084">
    <property type="entry name" value="NMT1"/>
    <property type="match status" value="1"/>
</dbReference>
<dbReference type="PROSITE" id="PS51257">
    <property type="entry name" value="PROKAR_LIPOPROTEIN"/>
    <property type="match status" value="1"/>
</dbReference>
<dbReference type="InterPro" id="IPR027939">
    <property type="entry name" value="NMT1/THI5"/>
</dbReference>